<dbReference type="EMBL" id="CM056743">
    <property type="protein sequence ID" value="KAJ8669797.1"/>
    <property type="molecule type" value="Genomic_DNA"/>
</dbReference>
<gene>
    <name evidence="1" type="ORF">QAD02_001056</name>
</gene>
<sequence length="585" mass="66629">MLTTIDIRMFGQTKTMNIDIYTSYGFAFHLLWLWILVKPSHMWCTATEELMIETPLGVYFGHYKVSINGKKYAAFEGIPYAQPPVGSLRFEDPVPITNSFGQLNVTKKSLVCMQYRERPPLKNDLPPTENSIKGSEDCLFLDVYMPLLGNTEKRMPALVDIHGGAFQHGSSSFLDDRYFVDRNLIFITINYRLGILGFLSTEDKVVPGNMGLKDQNLALKWISRNIQYFRGDTNRITIMGFSAGSSSVQYHHLSPWSRGLFNSSIGISGTVFNPWAFAKGVRQKTEQLAILFDCSTDNSQEMIDCLKKVPTRELVGAHKQFRTWQNNPEAPWAPVVDKHSSNPFIPQSPQDIFKSGSIHDVPMVFGVVKDEGCDPFAGYAEHEDLLKQLDENWISIAPGLLEYNYTIPSSMYDKVAIDSRREYFGDSSIDNKTKAQLQQLITDQRYFIAIEYGVRLHAAASKSPVHMYFYSFRSSESRSDKLSGTRKSYGVCHGDDLDLVSQRRMNTKSPKTQEDREMTEFLLDMWTSVVHHGVPRINVDWKAVNASDLEFKYLKIAAPGNYSMSGSSNFGRKSYWRKYFFTDSI</sequence>
<proteinExistence type="predicted"/>
<comment type="caution">
    <text evidence="1">The sequence shown here is derived from an EMBL/GenBank/DDBJ whole genome shotgun (WGS) entry which is preliminary data.</text>
</comment>
<evidence type="ECO:0000313" key="2">
    <source>
        <dbReference type="Proteomes" id="UP001239111"/>
    </source>
</evidence>
<accession>A0ACC2NF53</accession>
<keyword evidence="2" id="KW-1185">Reference proteome</keyword>
<organism evidence="1 2">
    <name type="scientific">Eretmocerus hayati</name>
    <dbReference type="NCBI Taxonomy" id="131215"/>
    <lineage>
        <taxon>Eukaryota</taxon>
        <taxon>Metazoa</taxon>
        <taxon>Ecdysozoa</taxon>
        <taxon>Arthropoda</taxon>
        <taxon>Hexapoda</taxon>
        <taxon>Insecta</taxon>
        <taxon>Pterygota</taxon>
        <taxon>Neoptera</taxon>
        <taxon>Endopterygota</taxon>
        <taxon>Hymenoptera</taxon>
        <taxon>Apocrita</taxon>
        <taxon>Proctotrupomorpha</taxon>
        <taxon>Chalcidoidea</taxon>
        <taxon>Aphelinidae</taxon>
        <taxon>Aphelininae</taxon>
        <taxon>Eretmocerus</taxon>
    </lineage>
</organism>
<protein>
    <submittedName>
        <fullName evidence="1">Uncharacterized protein</fullName>
    </submittedName>
</protein>
<name>A0ACC2NF53_9HYME</name>
<evidence type="ECO:0000313" key="1">
    <source>
        <dbReference type="EMBL" id="KAJ8669797.1"/>
    </source>
</evidence>
<dbReference type="Proteomes" id="UP001239111">
    <property type="component" value="Chromosome 3"/>
</dbReference>
<reference evidence="1" key="1">
    <citation type="submission" date="2023-04" db="EMBL/GenBank/DDBJ databases">
        <title>A chromosome-level genome assembly of the parasitoid wasp Eretmocerus hayati.</title>
        <authorList>
            <person name="Zhong Y."/>
            <person name="Liu S."/>
            <person name="Liu Y."/>
        </authorList>
    </citation>
    <scope>NUCLEOTIDE SEQUENCE</scope>
    <source>
        <strain evidence="1">ZJU_SS_LIU_2023</strain>
    </source>
</reference>